<evidence type="ECO:0000256" key="2">
    <source>
        <dbReference type="ARBA" id="ARBA00022692"/>
    </source>
</evidence>
<feature type="transmembrane region" description="Helical" evidence="5">
    <location>
        <begin position="263"/>
        <end position="282"/>
    </location>
</feature>
<feature type="transmembrane region" description="Helical" evidence="5">
    <location>
        <begin position="193"/>
        <end position="218"/>
    </location>
</feature>
<dbReference type="GO" id="GO:0008137">
    <property type="term" value="F:NADH dehydrogenase (ubiquinone) activity"/>
    <property type="evidence" value="ECO:0007669"/>
    <property type="project" value="InterPro"/>
</dbReference>
<feature type="transmembrane region" description="Helical" evidence="5">
    <location>
        <begin position="29"/>
        <end position="48"/>
    </location>
</feature>
<keyword evidence="4 5" id="KW-0472">Membrane</keyword>
<evidence type="ECO:0000256" key="3">
    <source>
        <dbReference type="ARBA" id="ARBA00022989"/>
    </source>
</evidence>
<evidence type="ECO:0000313" key="7">
    <source>
        <dbReference type="EMBL" id="SVA45191.1"/>
    </source>
</evidence>
<evidence type="ECO:0000256" key="5">
    <source>
        <dbReference type="SAM" id="Phobius"/>
    </source>
</evidence>
<dbReference type="HAMAP" id="MF_00445">
    <property type="entry name" value="NDH1_NuoN_1"/>
    <property type="match status" value="1"/>
</dbReference>
<sequence>MIYPEFLLIGLAFLVLILDFFLSEKKKYLLNWVSAIGMVFILGIALFLNQQGDLYEGLLIIDGYASFFRIFFLAIGIVVTLISRDYVNSNVSNPGEYYAILIFTILASISLASSGELLTAYVSLEILSFGLYVLVAYDRYNPASNEGGVKFILLGAFSSALILYGLSQTYGLIGTTRFNEIAVLLNSMENISIGMLIGFVLILAGIAFKLAAVPFHMWAPDAYEGAPLPITAWLSVCSKVAIVALAIRFFTNGIFPLAPDWQPILMILAVLTMVGGNLLALVQKNMKRLLAYSSIGHAGYLLMGLAALVGVSDDGIVSKDLTQLVSNGLIFHMVAYGATNFAIFFCLIVVYNNTGREDIQGLSGLASKQPLVALVMVCSLFSLAGMPVFAGFTSKFYLFNAVASQGFLLLVGVAIVSSLISLYYYLTVARYLYIEEISDDSVIYVSFTSKLILIALFILMVLGGVYPSPLMDLIQTATDSILKIG</sequence>
<evidence type="ECO:0000256" key="1">
    <source>
        <dbReference type="ARBA" id="ARBA00004141"/>
    </source>
</evidence>
<dbReference type="PANTHER" id="PTHR22773">
    <property type="entry name" value="NADH DEHYDROGENASE"/>
    <property type="match status" value="1"/>
</dbReference>
<feature type="transmembrane region" description="Helical" evidence="5">
    <location>
        <begin position="230"/>
        <end position="251"/>
    </location>
</feature>
<feature type="transmembrane region" description="Helical" evidence="5">
    <location>
        <begin position="402"/>
        <end position="426"/>
    </location>
</feature>
<feature type="transmembrane region" description="Helical" evidence="5">
    <location>
        <begin position="329"/>
        <end position="351"/>
    </location>
</feature>
<keyword evidence="2 5" id="KW-0812">Transmembrane</keyword>
<evidence type="ECO:0000259" key="6">
    <source>
        <dbReference type="Pfam" id="PF00361"/>
    </source>
</evidence>
<comment type="subcellular location">
    <subcellularLocation>
        <location evidence="1">Membrane</location>
        <topology evidence="1">Multi-pass membrane protein</topology>
    </subcellularLocation>
</comment>
<feature type="domain" description="NADH:quinone oxidoreductase/Mrp antiporter transmembrane" evidence="6">
    <location>
        <begin position="114"/>
        <end position="421"/>
    </location>
</feature>
<dbReference type="GO" id="GO:0042773">
    <property type="term" value="P:ATP synthesis coupled electron transport"/>
    <property type="evidence" value="ECO:0007669"/>
    <property type="project" value="InterPro"/>
</dbReference>
<feature type="transmembrane region" description="Helical" evidence="5">
    <location>
        <begin position="95"/>
        <end position="112"/>
    </location>
</feature>
<dbReference type="AlphaFoldDB" id="A0A381VYL4"/>
<feature type="transmembrane region" description="Helical" evidence="5">
    <location>
        <begin position="6"/>
        <end position="22"/>
    </location>
</feature>
<dbReference type="InterPro" id="IPR010096">
    <property type="entry name" value="NADH-Q_OxRdtase_suN/2"/>
</dbReference>
<gene>
    <name evidence="7" type="ORF">METZ01_LOCUS98045</name>
</gene>
<evidence type="ECO:0000256" key="4">
    <source>
        <dbReference type="ARBA" id="ARBA00023136"/>
    </source>
</evidence>
<feature type="transmembrane region" description="Helical" evidence="5">
    <location>
        <begin position="149"/>
        <end position="173"/>
    </location>
</feature>
<feature type="transmembrane region" description="Helical" evidence="5">
    <location>
        <begin position="289"/>
        <end position="309"/>
    </location>
</feature>
<keyword evidence="3 5" id="KW-1133">Transmembrane helix</keyword>
<dbReference type="NCBIfam" id="TIGR01770">
    <property type="entry name" value="NDH_I_N"/>
    <property type="match status" value="1"/>
</dbReference>
<organism evidence="7">
    <name type="scientific">marine metagenome</name>
    <dbReference type="NCBI Taxonomy" id="408172"/>
    <lineage>
        <taxon>unclassified sequences</taxon>
        <taxon>metagenomes</taxon>
        <taxon>ecological metagenomes</taxon>
    </lineage>
</organism>
<name>A0A381VYL4_9ZZZZ</name>
<dbReference type="EMBL" id="UINC01010132">
    <property type="protein sequence ID" value="SVA45191.1"/>
    <property type="molecule type" value="Genomic_DNA"/>
</dbReference>
<dbReference type="InterPro" id="IPR001750">
    <property type="entry name" value="ND/Mrp_TM"/>
</dbReference>
<feature type="transmembrane region" description="Helical" evidence="5">
    <location>
        <begin position="447"/>
        <end position="466"/>
    </location>
</feature>
<accession>A0A381VYL4</accession>
<reference evidence="7" key="1">
    <citation type="submission" date="2018-05" db="EMBL/GenBank/DDBJ databases">
        <authorList>
            <person name="Lanie J.A."/>
            <person name="Ng W.-L."/>
            <person name="Kazmierczak K.M."/>
            <person name="Andrzejewski T.M."/>
            <person name="Davidsen T.M."/>
            <person name="Wayne K.J."/>
            <person name="Tettelin H."/>
            <person name="Glass J.I."/>
            <person name="Rusch D."/>
            <person name="Podicherti R."/>
            <person name="Tsui H.-C.T."/>
            <person name="Winkler M.E."/>
        </authorList>
    </citation>
    <scope>NUCLEOTIDE SEQUENCE</scope>
</reference>
<proteinExistence type="inferred from homology"/>
<feature type="transmembrane region" description="Helical" evidence="5">
    <location>
        <begin position="371"/>
        <end position="390"/>
    </location>
</feature>
<feature type="transmembrane region" description="Helical" evidence="5">
    <location>
        <begin position="118"/>
        <end position="137"/>
    </location>
</feature>
<dbReference type="Pfam" id="PF00361">
    <property type="entry name" value="Proton_antipo_M"/>
    <property type="match status" value="1"/>
</dbReference>
<dbReference type="GO" id="GO:0016020">
    <property type="term" value="C:membrane"/>
    <property type="evidence" value="ECO:0007669"/>
    <property type="project" value="UniProtKB-SubCell"/>
</dbReference>
<protein>
    <recommendedName>
        <fullName evidence="6">NADH:quinone oxidoreductase/Mrp antiporter transmembrane domain-containing protein</fullName>
    </recommendedName>
</protein>
<feature type="transmembrane region" description="Helical" evidence="5">
    <location>
        <begin position="60"/>
        <end position="83"/>
    </location>
</feature>